<protein>
    <submittedName>
        <fullName evidence="5">Electron transporter SenC</fullName>
    </submittedName>
</protein>
<keyword evidence="4" id="KW-1015">Disulfide bond</keyword>
<evidence type="ECO:0000256" key="1">
    <source>
        <dbReference type="ARBA" id="ARBA00010996"/>
    </source>
</evidence>
<evidence type="ECO:0000256" key="4">
    <source>
        <dbReference type="PIRSR" id="PIRSR603782-2"/>
    </source>
</evidence>
<dbReference type="InterPro" id="IPR003782">
    <property type="entry name" value="SCO1/SenC"/>
</dbReference>
<feature type="disulfide bond" description="Redox-active" evidence="4">
    <location>
        <begin position="74"/>
        <end position="78"/>
    </location>
</feature>
<dbReference type="RefSeq" id="WP_062949789.1">
    <property type="nucleotide sequence ID" value="NZ_CP136684.1"/>
</dbReference>
<comment type="similarity">
    <text evidence="1">Belongs to the SCO1/2 family.</text>
</comment>
<gene>
    <name evidence="5" type="ORF">AUP42_13830</name>
</gene>
<dbReference type="Proteomes" id="UP000076335">
    <property type="component" value="Unassembled WGS sequence"/>
</dbReference>
<feature type="binding site" evidence="3">
    <location>
        <position position="74"/>
    </location>
    <ligand>
        <name>Cu cation</name>
        <dbReference type="ChEBI" id="CHEBI:23378"/>
    </ligand>
</feature>
<dbReference type="FunFam" id="3.40.30.10:FF:000013">
    <property type="entry name" value="Blast:Protein SCO1 homolog, mitochondrial"/>
    <property type="match status" value="1"/>
</dbReference>
<dbReference type="InterPro" id="IPR036249">
    <property type="entry name" value="Thioredoxin-like_sf"/>
</dbReference>
<dbReference type="GO" id="GO:0046872">
    <property type="term" value="F:metal ion binding"/>
    <property type="evidence" value="ECO:0007669"/>
    <property type="project" value="UniProtKB-KW"/>
</dbReference>
<evidence type="ECO:0000313" key="5">
    <source>
        <dbReference type="EMBL" id="KZB66631.1"/>
    </source>
</evidence>
<dbReference type="Pfam" id="PF02630">
    <property type="entry name" value="SCO1-SenC"/>
    <property type="match status" value="1"/>
</dbReference>
<dbReference type="OrthoDB" id="9790194at2"/>
<proteinExistence type="inferred from homology"/>
<evidence type="ECO:0000313" key="6">
    <source>
        <dbReference type="Proteomes" id="UP000076335"/>
    </source>
</evidence>
<name>A0A154L7G2_9PROT</name>
<dbReference type="PANTHER" id="PTHR12151:SF25">
    <property type="entry name" value="LINALOOL DEHYDRATASE_ISOMERASE DOMAIN-CONTAINING PROTEIN"/>
    <property type="match status" value="1"/>
</dbReference>
<feature type="binding site" evidence="3">
    <location>
        <position position="168"/>
    </location>
    <ligand>
        <name>Cu cation</name>
        <dbReference type="ChEBI" id="CHEBI:23378"/>
    </ligand>
</feature>
<organism evidence="5 6">
    <name type="scientific">Thalassospira lucentensis</name>
    <dbReference type="NCBI Taxonomy" id="168935"/>
    <lineage>
        <taxon>Bacteria</taxon>
        <taxon>Pseudomonadati</taxon>
        <taxon>Pseudomonadota</taxon>
        <taxon>Alphaproteobacteria</taxon>
        <taxon>Rhodospirillales</taxon>
        <taxon>Thalassospiraceae</taxon>
        <taxon>Thalassospira</taxon>
    </lineage>
</organism>
<dbReference type="Gene3D" id="3.40.30.10">
    <property type="entry name" value="Glutaredoxin"/>
    <property type="match status" value="1"/>
</dbReference>
<evidence type="ECO:0000256" key="3">
    <source>
        <dbReference type="PIRSR" id="PIRSR603782-1"/>
    </source>
</evidence>
<feature type="binding site" evidence="3">
    <location>
        <position position="78"/>
    </location>
    <ligand>
        <name>Cu cation</name>
        <dbReference type="ChEBI" id="CHEBI:23378"/>
    </ligand>
</feature>
<keyword evidence="2 3" id="KW-0186">Copper</keyword>
<keyword evidence="3" id="KW-0479">Metal-binding</keyword>
<dbReference type="SUPFAM" id="SSF52833">
    <property type="entry name" value="Thioredoxin-like"/>
    <property type="match status" value="1"/>
</dbReference>
<dbReference type="PANTHER" id="PTHR12151">
    <property type="entry name" value="ELECTRON TRANSPORT PROTIN SCO1/SENC FAMILY MEMBER"/>
    <property type="match status" value="1"/>
</dbReference>
<comment type="caution">
    <text evidence="5">The sequence shown here is derived from an EMBL/GenBank/DDBJ whole genome shotgun (WGS) entry which is preliminary data.</text>
</comment>
<dbReference type="EMBL" id="LPVY01000005">
    <property type="protein sequence ID" value="KZB66631.1"/>
    <property type="molecule type" value="Genomic_DNA"/>
</dbReference>
<evidence type="ECO:0000256" key="2">
    <source>
        <dbReference type="ARBA" id="ARBA00023008"/>
    </source>
</evidence>
<sequence length="206" mass="22515">MSKKTLVIILAIALVLGIGLTYRLMMMGSETTSSGSGAAAIGGPFELVDQNGQTRTEQDFRGKYMLIYFGYTYCPDVCPTELQVMGNALDALDPEIANEVTPVFISVDPERDTVDAIAAYVPHFHERMVGLTGTLEQTTAAAKTFRVYYAKAYADGESKDSDAYLMDHSSFVYLMGRDGSFIRHFNYGTAPEDMAKGIAEVIKKNG</sequence>
<dbReference type="AlphaFoldDB" id="A0A154L7G2"/>
<dbReference type="CDD" id="cd02968">
    <property type="entry name" value="SCO"/>
    <property type="match status" value="1"/>
</dbReference>
<accession>A0A154L7G2</accession>
<reference evidence="5 6" key="1">
    <citation type="submission" date="2015-12" db="EMBL/GenBank/DDBJ databases">
        <title>Genome sequence of Thalassospira lucentensis MCCC 1A02072.</title>
        <authorList>
            <person name="Lu L."/>
            <person name="Lai Q."/>
            <person name="Shao Z."/>
            <person name="Qian P."/>
        </authorList>
    </citation>
    <scope>NUCLEOTIDE SEQUENCE [LARGE SCALE GENOMIC DNA]</scope>
    <source>
        <strain evidence="5 6">MCCC 1A02072</strain>
    </source>
</reference>